<organism evidence="3 4">
    <name type="scientific">Kipferlia bialata</name>
    <dbReference type="NCBI Taxonomy" id="797122"/>
    <lineage>
        <taxon>Eukaryota</taxon>
        <taxon>Metamonada</taxon>
        <taxon>Carpediemonas-like organisms</taxon>
        <taxon>Kipferlia</taxon>
    </lineage>
</organism>
<evidence type="ECO:0000256" key="1">
    <source>
        <dbReference type="PROSITE-ProRule" id="PRU00283"/>
    </source>
</evidence>
<name>A0A9K3D3R3_9EUKA</name>
<sequence length="43" mass="4921">MPERHDVKVFVRIRPLVGEEVKRGDTEVSYDVEGGETQTVSFK</sequence>
<evidence type="ECO:0000313" key="4">
    <source>
        <dbReference type="Proteomes" id="UP000265618"/>
    </source>
</evidence>
<gene>
    <name evidence="3" type="ORF">KIPB_008677</name>
</gene>
<dbReference type="PROSITE" id="PS50067">
    <property type="entry name" value="KINESIN_MOTOR_2"/>
    <property type="match status" value="1"/>
</dbReference>
<accession>A0A9K3D3R3</accession>
<keyword evidence="4" id="KW-1185">Reference proteome</keyword>
<dbReference type="GO" id="GO:0005524">
    <property type="term" value="F:ATP binding"/>
    <property type="evidence" value="ECO:0007669"/>
    <property type="project" value="InterPro"/>
</dbReference>
<proteinExistence type="inferred from homology"/>
<feature type="domain" description="Kinesin motor" evidence="2">
    <location>
        <begin position="6"/>
        <end position="43"/>
    </location>
</feature>
<comment type="caution">
    <text evidence="3">The sequence shown here is derived from an EMBL/GenBank/DDBJ whole genome shotgun (WGS) entry which is preliminary data.</text>
</comment>
<dbReference type="GO" id="GO:0008017">
    <property type="term" value="F:microtubule binding"/>
    <property type="evidence" value="ECO:0007669"/>
    <property type="project" value="InterPro"/>
</dbReference>
<protein>
    <recommendedName>
        <fullName evidence="2">Kinesin motor domain-containing protein</fullName>
    </recommendedName>
</protein>
<dbReference type="EMBL" id="BDIP01002746">
    <property type="protein sequence ID" value="GIQ86764.1"/>
    <property type="molecule type" value="Genomic_DNA"/>
</dbReference>
<reference evidence="3 4" key="1">
    <citation type="journal article" date="2018" name="PLoS ONE">
        <title>The draft genome of Kipferlia bialata reveals reductive genome evolution in fornicate parasites.</title>
        <authorList>
            <person name="Tanifuji G."/>
            <person name="Takabayashi S."/>
            <person name="Kume K."/>
            <person name="Takagi M."/>
            <person name="Nakayama T."/>
            <person name="Kamikawa R."/>
            <person name="Inagaki Y."/>
            <person name="Hashimoto T."/>
        </authorList>
    </citation>
    <scope>NUCLEOTIDE SEQUENCE [LARGE SCALE GENOMIC DNA]</scope>
    <source>
        <strain evidence="3">NY0173</strain>
    </source>
</reference>
<dbReference type="Proteomes" id="UP000265618">
    <property type="component" value="Unassembled WGS sequence"/>
</dbReference>
<evidence type="ECO:0000259" key="2">
    <source>
        <dbReference type="PROSITE" id="PS50067"/>
    </source>
</evidence>
<feature type="non-terminal residue" evidence="3">
    <location>
        <position position="1"/>
    </location>
</feature>
<evidence type="ECO:0000313" key="3">
    <source>
        <dbReference type="EMBL" id="GIQ86764.1"/>
    </source>
</evidence>
<dbReference type="GO" id="GO:0003777">
    <property type="term" value="F:microtubule motor activity"/>
    <property type="evidence" value="ECO:0007669"/>
    <property type="project" value="InterPro"/>
</dbReference>
<comment type="caution">
    <text evidence="1">Lacks conserved residue(s) required for the propagation of feature annotation.</text>
</comment>
<comment type="similarity">
    <text evidence="1">Belongs to the TRAFAC class myosin-kinesin ATPase superfamily. Kinesin family.</text>
</comment>
<dbReference type="InterPro" id="IPR001752">
    <property type="entry name" value="Kinesin_motor_dom"/>
</dbReference>
<dbReference type="AlphaFoldDB" id="A0A9K3D3R3"/>
<dbReference type="GO" id="GO:0007018">
    <property type="term" value="P:microtubule-based movement"/>
    <property type="evidence" value="ECO:0007669"/>
    <property type="project" value="InterPro"/>
</dbReference>